<keyword evidence="2" id="KW-1185">Reference proteome</keyword>
<organism evidence="1 2">
    <name type="scientific">Paenibacillus glacialis</name>
    <dbReference type="NCBI Taxonomy" id="494026"/>
    <lineage>
        <taxon>Bacteria</taxon>
        <taxon>Bacillati</taxon>
        <taxon>Bacillota</taxon>
        <taxon>Bacilli</taxon>
        <taxon>Bacillales</taxon>
        <taxon>Paenibacillaceae</taxon>
        <taxon>Paenibacillus</taxon>
    </lineage>
</organism>
<dbReference type="EMBL" id="LVJH01000002">
    <property type="protein sequence ID" value="OAB45978.1"/>
    <property type="molecule type" value="Genomic_DNA"/>
</dbReference>
<evidence type="ECO:0000313" key="1">
    <source>
        <dbReference type="EMBL" id="OAB45978.1"/>
    </source>
</evidence>
<evidence type="ECO:0000313" key="2">
    <source>
        <dbReference type="Proteomes" id="UP000076967"/>
    </source>
</evidence>
<name>A0A168NNW4_9BACL</name>
<reference evidence="1 2" key="1">
    <citation type="submission" date="2016-03" db="EMBL/GenBank/DDBJ databases">
        <title>Draft genome sequence of Paenibacillus glacialis DSM 22343.</title>
        <authorList>
            <person name="Shin S.-K."/>
            <person name="Yi H."/>
        </authorList>
    </citation>
    <scope>NUCLEOTIDE SEQUENCE [LARGE SCALE GENOMIC DNA]</scope>
    <source>
        <strain evidence="1 2">DSM 22343</strain>
    </source>
</reference>
<gene>
    <name evidence="1" type="ORF">PGLA_00855</name>
</gene>
<comment type="caution">
    <text evidence="1">The sequence shown here is derived from an EMBL/GenBank/DDBJ whole genome shotgun (WGS) entry which is preliminary data.</text>
</comment>
<dbReference type="Proteomes" id="UP000076967">
    <property type="component" value="Unassembled WGS sequence"/>
</dbReference>
<accession>A0A168NNW4</accession>
<proteinExistence type="predicted"/>
<protein>
    <submittedName>
        <fullName evidence="1">Uncharacterized protein</fullName>
    </submittedName>
</protein>
<sequence length="186" mass="20830">MKNKVLIASTVIVVLLLIIFVPKVVNKVNETRTEAKMIDLRKEADELNARGKYLEATEVIKEMTALLKGEDYTRDTNPEETFAIEGEAKTGSLLNYLDFSNIDVIWSNVSSTGEVVGQITNNYDKAIEGYFAIYFYDSDGKITYARDSIPIPGDGIESGATINFSVLVNDFEYSSYDIQGDILRER</sequence>
<dbReference type="RefSeq" id="WP_068527362.1">
    <property type="nucleotide sequence ID" value="NZ_LVJH01000002.1"/>
</dbReference>
<dbReference type="AlphaFoldDB" id="A0A168NNW4"/>